<keyword evidence="3" id="KW-1185">Reference proteome</keyword>
<accession>A0AAV9GUI2</accession>
<organism evidence="2 3">
    <name type="scientific">Podospora aff. communis PSN243</name>
    <dbReference type="NCBI Taxonomy" id="3040156"/>
    <lineage>
        <taxon>Eukaryota</taxon>
        <taxon>Fungi</taxon>
        <taxon>Dikarya</taxon>
        <taxon>Ascomycota</taxon>
        <taxon>Pezizomycotina</taxon>
        <taxon>Sordariomycetes</taxon>
        <taxon>Sordariomycetidae</taxon>
        <taxon>Sordariales</taxon>
        <taxon>Podosporaceae</taxon>
        <taxon>Podospora</taxon>
    </lineage>
</organism>
<feature type="domain" description="Integrase zinc-binding" evidence="1">
    <location>
        <begin position="96"/>
        <end position="141"/>
    </location>
</feature>
<dbReference type="InterPro" id="IPR041588">
    <property type="entry name" value="Integrase_H2C2"/>
</dbReference>
<dbReference type="Proteomes" id="UP001321760">
    <property type="component" value="Unassembled WGS sequence"/>
</dbReference>
<protein>
    <recommendedName>
        <fullName evidence="1">Integrase zinc-binding domain-containing protein</fullName>
    </recommendedName>
</protein>
<evidence type="ECO:0000313" key="2">
    <source>
        <dbReference type="EMBL" id="KAK4450246.1"/>
    </source>
</evidence>
<name>A0AAV9GUI2_9PEZI</name>
<reference evidence="2" key="2">
    <citation type="submission" date="2023-05" db="EMBL/GenBank/DDBJ databases">
        <authorList>
            <consortium name="Lawrence Berkeley National Laboratory"/>
            <person name="Steindorff A."/>
            <person name="Hensen N."/>
            <person name="Bonometti L."/>
            <person name="Westerberg I."/>
            <person name="Brannstrom I.O."/>
            <person name="Guillou S."/>
            <person name="Cros-Aarteil S."/>
            <person name="Calhoun S."/>
            <person name="Haridas S."/>
            <person name="Kuo A."/>
            <person name="Mondo S."/>
            <person name="Pangilinan J."/>
            <person name="Riley R."/>
            <person name="Labutti K."/>
            <person name="Andreopoulos B."/>
            <person name="Lipzen A."/>
            <person name="Chen C."/>
            <person name="Yanf M."/>
            <person name="Daum C."/>
            <person name="Ng V."/>
            <person name="Clum A."/>
            <person name="Ohm R."/>
            <person name="Martin F."/>
            <person name="Silar P."/>
            <person name="Natvig D."/>
            <person name="Lalanne C."/>
            <person name="Gautier V."/>
            <person name="Ament-Velasquez S.L."/>
            <person name="Kruys A."/>
            <person name="Hutchinson M.I."/>
            <person name="Powell A.J."/>
            <person name="Barry K."/>
            <person name="Miller A.N."/>
            <person name="Grigoriev I.V."/>
            <person name="Debuchy R."/>
            <person name="Gladieux P."/>
            <person name="Thoren M.H."/>
            <person name="Johannesson H."/>
        </authorList>
    </citation>
    <scope>NUCLEOTIDE SEQUENCE</scope>
    <source>
        <strain evidence="2">PSN243</strain>
    </source>
</reference>
<sequence>MAEPVAGKPFTSSPATRAAFLTYLETHPNNRRITRGERDELIGWLTNHHAPPSSQKEFSRRNYVRKTFVWDVDGQVLAAVSKDGRGNRPVITEDNIIEVVELVHTSNGHAGWDATWRDVSRSYYGIMRADVIFLLKRCEVCVADPRKRPKGSIWTATTAEARSEGPEAYERQNDNGFPSLVHHEDNSLIEFLDMAVPPVQIDEGEEEGGGSWGT</sequence>
<proteinExistence type="predicted"/>
<dbReference type="EMBL" id="MU865933">
    <property type="protein sequence ID" value="KAK4450246.1"/>
    <property type="molecule type" value="Genomic_DNA"/>
</dbReference>
<dbReference type="AlphaFoldDB" id="A0AAV9GUI2"/>
<gene>
    <name evidence="2" type="ORF">QBC34DRAFT_403135</name>
</gene>
<reference evidence="2" key="1">
    <citation type="journal article" date="2023" name="Mol. Phylogenet. Evol.">
        <title>Genome-scale phylogeny and comparative genomics of the fungal order Sordariales.</title>
        <authorList>
            <person name="Hensen N."/>
            <person name="Bonometti L."/>
            <person name="Westerberg I."/>
            <person name="Brannstrom I.O."/>
            <person name="Guillou S."/>
            <person name="Cros-Aarteil S."/>
            <person name="Calhoun S."/>
            <person name="Haridas S."/>
            <person name="Kuo A."/>
            <person name="Mondo S."/>
            <person name="Pangilinan J."/>
            <person name="Riley R."/>
            <person name="LaButti K."/>
            <person name="Andreopoulos B."/>
            <person name="Lipzen A."/>
            <person name="Chen C."/>
            <person name="Yan M."/>
            <person name="Daum C."/>
            <person name="Ng V."/>
            <person name="Clum A."/>
            <person name="Steindorff A."/>
            <person name="Ohm R.A."/>
            <person name="Martin F."/>
            <person name="Silar P."/>
            <person name="Natvig D.O."/>
            <person name="Lalanne C."/>
            <person name="Gautier V."/>
            <person name="Ament-Velasquez S.L."/>
            <person name="Kruys A."/>
            <person name="Hutchinson M.I."/>
            <person name="Powell A.J."/>
            <person name="Barry K."/>
            <person name="Miller A.N."/>
            <person name="Grigoriev I.V."/>
            <person name="Debuchy R."/>
            <person name="Gladieux P."/>
            <person name="Hiltunen Thoren M."/>
            <person name="Johannesson H."/>
        </authorList>
    </citation>
    <scope>NUCLEOTIDE SEQUENCE</scope>
    <source>
        <strain evidence="2">PSN243</strain>
    </source>
</reference>
<dbReference type="Pfam" id="PF17921">
    <property type="entry name" value="Integrase_H2C2"/>
    <property type="match status" value="1"/>
</dbReference>
<comment type="caution">
    <text evidence="2">The sequence shown here is derived from an EMBL/GenBank/DDBJ whole genome shotgun (WGS) entry which is preliminary data.</text>
</comment>
<evidence type="ECO:0000313" key="3">
    <source>
        <dbReference type="Proteomes" id="UP001321760"/>
    </source>
</evidence>
<dbReference type="Gene3D" id="1.10.340.70">
    <property type="match status" value="1"/>
</dbReference>
<evidence type="ECO:0000259" key="1">
    <source>
        <dbReference type="Pfam" id="PF17921"/>
    </source>
</evidence>